<dbReference type="Gene3D" id="2.30.110.10">
    <property type="entry name" value="Electron Transport, Fmn-binding Protein, Chain A"/>
    <property type="match status" value="1"/>
</dbReference>
<keyword evidence="2" id="KW-0378">Hydrolase</keyword>
<evidence type="ECO:0000313" key="3">
    <source>
        <dbReference type="Proteomes" id="UP000298763"/>
    </source>
</evidence>
<keyword evidence="3" id="KW-1185">Reference proteome</keyword>
<dbReference type="PANTHER" id="PTHR23025:SF4">
    <property type="entry name" value="ALPHA_BETA HYDROLASE FOLD-3 DOMAIN-CONTAINING PROTEIN"/>
    <property type="match status" value="1"/>
</dbReference>
<dbReference type="InterPro" id="IPR013094">
    <property type="entry name" value="AB_hydrolase_3"/>
</dbReference>
<reference evidence="2 3" key="1">
    <citation type="submission" date="2019-05" db="EMBL/GenBank/DDBJ databases">
        <title>Draft Genome Sequences of Six Type Strains of the Genus Massilia.</title>
        <authorList>
            <person name="Miess H."/>
            <person name="Frediansyhah A."/>
            <person name="Gross H."/>
        </authorList>
    </citation>
    <scope>NUCLEOTIDE SEQUENCE [LARGE SCALE GENOMIC DNA]</scope>
    <source>
        <strain evidence="2 3">DSMZ 26121</strain>
    </source>
</reference>
<dbReference type="Proteomes" id="UP000298763">
    <property type="component" value="Chromosome"/>
</dbReference>
<dbReference type="EMBL" id="CP040017">
    <property type="protein sequence ID" value="QCP09218.1"/>
    <property type="molecule type" value="Genomic_DNA"/>
</dbReference>
<dbReference type="PANTHER" id="PTHR23025">
    <property type="entry name" value="TRIACYLGLYCEROL LIPASE"/>
    <property type="match status" value="1"/>
</dbReference>
<dbReference type="SUPFAM" id="SSF50475">
    <property type="entry name" value="FMN-binding split barrel"/>
    <property type="match status" value="1"/>
</dbReference>
<dbReference type="InterPro" id="IPR012349">
    <property type="entry name" value="Split_barrel_FMN-bd"/>
</dbReference>
<accession>A0ABX5UE20</accession>
<gene>
    <name evidence="2" type="ORF">FCL38_01260</name>
</gene>
<dbReference type="GO" id="GO:0016787">
    <property type="term" value="F:hydrolase activity"/>
    <property type="evidence" value="ECO:0007669"/>
    <property type="project" value="UniProtKB-KW"/>
</dbReference>
<feature type="domain" description="Alpha/beta hydrolase fold-3" evidence="1">
    <location>
        <begin position="310"/>
        <end position="517"/>
    </location>
</feature>
<organism evidence="2 3">
    <name type="scientific">Pseudoduganella umbonata</name>
    <dbReference type="NCBI Taxonomy" id="864828"/>
    <lineage>
        <taxon>Bacteria</taxon>
        <taxon>Pseudomonadati</taxon>
        <taxon>Pseudomonadota</taxon>
        <taxon>Betaproteobacteria</taxon>
        <taxon>Burkholderiales</taxon>
        <taxon>Oxalobacteraceae</taxon>
        <taxon>Telluria group</taxon>
        <taxon>Pseudoduganella</taxon>
    </lineage>
</organism>
<name>A0ABX5UE20_9BURK</name>
<dbReference type="Pfam" id="PF07859">
    <property type="entry name" value="Abhydrolase_3"/>
    <property type="match status" value="1"/>
</dbReference>
<protein>
    <submittedName>
        <fullName evidence="2">Steryl acetyl hydrolase</fullName>
    </submittedName>
</protein>
<proteinExistence type="predicted"/>
<dbReference type="InterPro" id="IPR029058">
    <property type="entry name" value="AB_hydrolase_fold"/>
</dbReference>
<dbReference type="Gene3D" id="3.40.50.1820">
    <property type="entry name" value="alpha/beta hydrolase"/>
    <property type="match status" value="1"/>
</dbReference>
<dbReference type="SUPFAM" id="SSF53474">
    <property type="entry name" value="alpha/beta-Hydrolases"/>
    <property type="match status" value="1"/>
</dbReference>
<evidence type="ECO:0000313" key="2">
    <source>
        <dbReference type="EMBL" id="QCP09218.1"/>
    </source>
</evidence>
<evidence type="ECO:0000259" key="1">
    <source>
        <dbReference type="Pfam" id="PF07859"/>
    </source>
</evidence>
<sequence length="554" mass="60201">MTTVPMTDKFSPRISRDIADLVHSHPLAWIVSGPADALQASVLPIQLECDADGQPLRLLGHFGRGNPQWRQLAQSPRATVLLLGPHGYISPSWFADRTQAPTWNYALARFDVDVTIRDTPEDADALLRGLVAQMEAGRPAAWHIGDMGARYAGLARGVVGFEARILAAGGRFKLGQDERDDVFADILHGLQVSAPAGESRTLADWMRRFADRPAGAVAPRALPAPSPLDPDIMRFIDDVRERARTLTAGRALDWPERRIVALQSRLPWQQGGPSMASTVERLVDTVAGPVRLRFYDPGPVSHPGKERPALVYLHGGGWALFGLDTHDRVMREYAARSGMVVVGVDYALAPEARYPIALNQVVGVLHWLRRHGGEYGIDVDRLALGGDSAGGSLSMGAVLKLRDDGDGDAVKAVLSNYGGFSPDCSPVARQRYGTPDDMLTADEMDEFWNTYVGTVADRRDPYLATVLAPLRGLPPVFLVVAECDVLTEQNMLMAGCLLEAEVPVKVKVYPGAPHSFIEAMGVSKVASDAIDDGAAWLCRTLSYSPLSNQRMPHD</sequence>
<dbReference type="Pfam" id="PF04299">
    <property type="entry name" value="FMN_bind_2"/>
    <property type="match status" value="1"/>
</dbReference>
<dbReference type="InterPro" id="IPR007396">
    <property type="entry name" value="TR_PAI2-type"/>
</dbReference>